<dbReference type="Pfam" id="PF00378">
    <property type="entry name" value="ECH_1"/>
    <property type="match status" value="1"/>
</dbReference>
<sequence>MTDEQDAYILQELDDQGILTITLNRPAKKNAMSLAMWRALGEIFAKAGENSAVRGVVLTGAGGSFCTGADISEFDTVRATAEQGIEYDRINDETVLAIRNCPRPVCAAISGYAVGGGLSLALACDFRVAGKDAKMGIPAGRLGLVYSILDCRILTERIGTTASKRILFEGDIFGCERACELGLVDQLTDGEAVATARAWLGALAANAPLSQAGNKAILNALADGSVETRKAELEDLIKAAFDSEDYLEGRRAFAERRPARFVGF</sequence>
<dbReference type="EMBL" id="FRBR01000002">
    <property type="protein sequence ID" value="SHL40293.1"/>
    <property type="molecule type" value="Genomic_DNA"/>
</dbReference>
<dbReference type="Gene3D" id="1.10.12.10">
    <property type="entry name" value="Lyase 2-enoyl-coa Hydratase, Chain A, domain 2"/>
    <property type="match status" value="1"/>
</dbReference>
<dbReference type="OrthoDB" id="9802898at2"/>
<comment type="similarity">
    <text evidence="1">Belongs to the enoyl-CoA hydratase/isomerase family.</text>
</comment>
<dbReference type="Gene3D" id="3.90.226.10">
    <property type="entry name" value="2-enoyl-CoA Hydratase, Chain A, domain 1"/>
    <property type="match status" value="1"/>
</dbReference>
<dbReference type="GO" id="GO:0006635">
    <property type="term" value="P:fatty acid beta-oxidation"/>
    <property type="evidence" value="ECO:0007669"/>
    <property type="project" value="TreeGrafter"/>
</dbReference>
<organism evidence="4 5">
    <name type="scientific">Roseovarius pacificus</name>
    <dbReference type="NCBI Taxonomy" id="337701"/>
    <lineage>
        <taxon>Bacteria</taxon>
        <taxon>Pseudomonadati</taxon>
        <taxon>Pseudomonadota</taxon>
        <taxon>Alphaproteobacteria</taxon>
        <taxon>Rhodobacterales</taxon>
        <taxon>Roseobacteraceae</taxon>
        <taxon>Roseovarius</taxon>
    </lineage>
</organism>
<evidence type="ECO:0000256" key="2">
    <source>
        <dbReference type="ARBA" id="ARBA00023098"/>
    </source>
</evidence>
<dbReference type="GO" id="GO:0016829">
    <property type="term" value="F:lyase activity"/>
    <property type="evidence" value="ECO:0007669"/>
    <property type="project" value="UniProtKB-KW"/>
</dbReference>
<keyword evidence="5" id="KW-1185">Reference proteome</keyword>
<dbReference type="RefSeq" id="WP_073033964.1">
    <property type="nucleotide sequence ID" value="NZ_BMLR01000002.1"/>
</dbReference>
<dbReference type="InterPro" id="IPR001753">
    <property type="entry name" value="Enoyl-CoA_hydra/iso"/>
</dbReference>
<dbReference type="STRING" id="337701.SAMN05444398_102269"/>
<accession>A0A1M7AC25</accession>
<reference evidence="4 5" key="1">
    <citation type="submission" date="2016-11" db="EMBL/GenBank/DDBJ databases">
        <authorList>
            <person name="Jaros S."/>
            <person name="Januszkiewicz K."/>
            <person name="Wedrychowicz H."/>
        </authorList>
    </citation>
    <scope>NUCLEOTIDE SEQUENCE [LARGE SCALE GENOMIC DNA]</scope>
    <source>
        <strain evidence="4 5">DSM 29589</strain>
    </source>
</reference>
<gene>
    <name evidence="4" type="ORF">SAMN05444398_102269</name>
</gene>
<keyword evidence="3" id="KW-0456">Lyase</keyword>
<dbReference type="PANTHER" id="PTHR11941">
    <property type="entry name" value="ENOYL-COA HYDRATASE-RELATED"/>
    <property type="match status" value="1"/>
</dbReference>
<keyword evidence="2" id="KW-0443">Lipid metabolism</keyword>
<dbReference type="CDD" id="cd06558">
    <property type="entry name" value="crotonase-like"/>
    <property type="match status" value="1"/>
</dbReference>
<evidence type="ECO:0000256" key="3">
    <source>
        <dbReference type="ARBA" id="ARBA00023239"/>
    </source>
</evidence>
<evidence type="ECO:0000313" key="5">
    <source>
        <dbReference type="Proteomes" id="UP000183974"/>
    </source>
</evidence>
<name>A0A1M7AC25_9RHOB</name>
<dbReference type="AlphaFoldDB" id="A0A1M7AC25"/>
<dbReference type="InterPro" id="IPR029045">
    <property type="entry name" value="ClpP/crotonase-like_dom_sf"/>
</dbReference>
<evidence type="ECO:0000313" key="4">
    <source>
        <dbReference type="EMBL" id="SHL40293.1"/>
    </source>
</evidence>
<dbReference type="Proteomes" id="UP000183974">
    <property type="component" value="Unassembled WGS sequence"/>
</dbReference>
<dbReference type="SUPFAM" id="SSF52096">
    <property type="entry name" value="ClpP/crotonase"/>
    <property type="match status" value="1"/>
</dbReference>
<dbReference type="PANTHER" id="PTHR11941:SF169">
    <property type="entry name" value="(7AS)-7A-METHYL-1,5-DIOXO-2,3,5,6,7,7A-HEXAHYDRO-1H-INDENE-CARBOXYL-COA HYDROLASE"/>
    <property type="match status" value="1"/>
</dbReference>
<dbReference type="InterPro" id="IPR014748">
    <property type="entry name" value="Enoyl-CoA_hydra_C"/>
</dbReference>
<evidence type="ECO:0000256" key="1">
    <source>
        <dbReference type="ARBA" id="ARBA00005254"/>
    </source>
</evidence>
<proteinExistence type="inferred from homology"/>
<protein>
    <submittedName>
        <fullName evidence="4">Enoyl-CoA hydratase/carnithine racemase</fullName>
    </submittedName>
</protein>